<dbReference type="InterPro" id="IPR036312">
    <property type="entry name" value="Bifun_inhib/LTP/seed_sf"/>
</dbReference>
<feature type="chain" id="PRO_5013395366" description="Bifunctional inhibitor/plant lipid transfer protein/seed storage helical domain-containing protein" evidence="1">
    <location>
        <begin position="22"/>
        <end position="280"/>
    </location>
</feature>
<evidence type="ECO:0008006" key="4">
    <source>
        <dbReference type="Google" id="ProtNLM"/>
    </source>
</evidence>
<proteinExistence type="predicted"/>
<accession>A0A250XL10</accession>
<keyword evidence="1" id="KW-0732">Signal</keyword>
<organism evidence="2 3">
    <name type="scientific">Chlamydomonas eustigma</name>
    <dbReference type="NCBI Taxonomy" id="1157962"/>
    <lineage>
        <taxon>Eukaryota</taxon>
        <taxon>Viridiplantae</taxon>
        <taxon>Chlorophyta</taxon>
        <taxon>core chlorophytes</taxon>
        <taxon>Chlorophyceae</taxon>
        <taxon>CS clade</taxon>
        <taxon>Chlamydomonadales</taxon>
        <taxon>Chlamydomonadaceae</taxon>
        <taxon>Chlamydomonas</taxon>
    </lineage>
</organism>
<protein>
    <recommendedName>
        <fullName evidence="4">Bifunctional inhibitor/plant lipid transfer protein/seed storage helical domain-containing protein</fullName>
    </recommendedName>
</protein>
<dbReference type="AlphaFoldDB" id="A0A250XL10"/>
<dbReference type="SUPFAM" id="SSF47699">
    <property type="entry name" value="Bifunctional inhibitor/lipid-transfer protein/seed storage 2S albumin"/>
    <property type="match status" value="1"/>
</dbReference>
<comment type="caution">
    <text evidence="2">The sequence shown here is derived from an EMBL/GenBank/DDBJ whole genome shotgun (WGS) entry which is preliminary data.</text>
</comment>
<name>A0A250XL10_9CHLO</name>
<feature type="signal peptide" evidence="1">
    <location>
        <begin position="1"/>
        <end position="21"/>
    </location>
</feature>
<evidence type="ECO:0000256" key="1">
    <source>
        <dbReference type="SAM" id="SignalP"/>
    </source>
</evidence>
<keyword evidence="3" id="KW-1185">Reference proteome</keyword>
<dbReference type="OrthoDB" id="540242at2759"/>
<sequence>MRVILILLSFTVSRIIQSAVSFAVPSDSWCLSKFQSMDQNSLLQHFAPCQGILSKNTASSACCEAGQSLGGLRRTAPLSGCLCNKNLLEDLVSTAQSNNLLRSDGVDWKLVTGLLQQCGVPHAGGSGAAQCPAAESAHGGLGSSGSYKDNMAMIHKMDEVPSAVSGLGTTPGTASSKLDEPGCQSAYTAFGKGSVLQQLTPCQNGPSADCCTAAQGVSGTPSSPLYACLCYQPILDEVSSSVTSDVLSQAAGIDSVFILNVLKSCSVPYFGGTGSSACSK</sequence>
<reference evidence="2 3" key="1">
    <citation type="submission" date="2017-08" db="EMBL/GenBank/DDBJ databases">
        <title>Acidophilic green algal genome provides insights into adaptation to an acidic environment.</title>
        <authorList>
            <person name="Hirooka S."/>
            <person name="Hirose Y."/>
            <person name="Kanesaki Y."/>
            <person name="Higuchi S."/>
            <person name="Fujiwara T."/>
            <person name="Onuma R."/>
            <person name="Era A."/>
            <person name="Ohbayashi R."/>
            <person name="Uzuka A."/>
            <person name="Nozaki H."/>
            <person name="Yoshikawa H."/>
            <person name="Miyagishima S.Y."/>
        </authorList>
    </citation>
    <scope>NUCLEOTIDE SEQUENCE [LARGE SCALE GENOMIC DNA]</scope>
    <source>
        <strain evidence="2 3">NIES-2499</strain>
    </source>
</reference>
<dbReference type="EMBL" id="BEGY01000107">
    <property type="protein sequence ID" value="GAX83791.1"/>
    <property type="molecule type" value="Genomic_DNA"/>
</dbReference>
<evidence type="ECO:0000313" key="3">
    <source>
        <dbReference type="Proteomes" id="UP000232323"/>
    </source>
</evidence>
<evidence type="ECO:0000313" key="2">
    <source>
        <dbReference type="EMBL" id="GAX83791.1"/>
    </source>
</evidence>
<dbReference type="Proteomes" id="UP000232323">
    <property type="component" value="Unassembled WGS sequence"/>
</dbReference>
<gene>
    <name evidence="2" type="ORF">CEUSTIGMA_g11216.t1</name>
</gene>